<proteinExistence type="predicted"/>
<evidence type="ECO:0000313" key="1">
    <source>
        <dbReference type="EMBL" id="GIY62864.1"/>
    </source>
</evidence>
<evidence type="ECO:0000313" key="2">
    <source>
        <dbReference type="Proteomes" id="UP001054945"/>
    </source>
</evidence>
<keyword evidence="2" id="KW-1185">Reference proteome</keyword>
<name>A0AAV4UYY3_CAEEX</name>
<organism evidence="1 2">
    <name type="scientific">Caerostris extrusa</name>
    <name type="common">Bark spider</name>
    <name type="synonym">Caerostris bankana</name>
    <dbReference type="NCBI Taxonomy" id="172846"/>
    <lineage>
        <taxon>Eukaryota</taxon>
        <taxon>Metazoa</taxon>
        <taxon>Ecdysozoa</taxon>
        <taxon>Arthropoda</taxon>
        <taxon>Chelicerata</taxon>
        <taxon>Arachnida</taxon>
        <taxon>Araneae</taxon>
        <taxon>Araneomorphae</taxon>
        <taxon>Entelegynae</taxon>
        <taxon>Araneoidea</taxon>
        <taxon>Araneidae</taxon>
        <taxon>Caerostris</taxon>
    </lineage>
</organism>
<reference evidence="1 2" key="1">
    <citation type="submission" date="2021-06" db="EMBL/GenBank/DDBJ databases">
        <title>Caerostris extrusa draft genome.</title>
        <authorList>
            <person name="Kono N."/>
            <person name="Arakawa K."/>
        </authorList>
    </citation>
    <scope>NUCLEOTIDE SEQUENCE [LARGE SCALE GENOMIC DNA]</scope>
</reference>
<comment type="caution">
    <text evidence="1">The sequence shown here is derived from an EMBL/GenBank/DDBJ whole genome shotgun (WGS) entry which is preliminary data.</text>
</comment>
<sequence>MRRSIDFGACDRLASIVRLPNGNFSREKRQIPVRSSNHNAASKPEVNNVFILPDPGRILLPKTGEDSTELCFRSSYLPEKYGRKPSSDALERCSVEKFYSLTTVNNLDWYGNPTSPCVHLYCPRASVVYRVPSSSMVDVGR</sequence>
<dbReference type="Proteomes" id="UP001054945">
    <property type="component" value="Unassembled WGS sequence"/>
</dbReference>
<dbReference type="AlphaFoldDB" id="A0AAV4UYY3"/>
<gene>
    <name evidence="1" type="ORF">CEXT_336281</name>
</gene>
<protein>
    <submittedName>
        <fullName evidence="1">Uncharacterized protein</fullName>
    </submittedName>
</protein>
<dbReference type="EMBL" id="BPLR01013679">
    <property type="protein sequence ID" value="GIY62864.1"/>
    <property type="molecule type" value="Genomic_DNA"/>
</dbReference>
<accession>A0AAV4UYY3</accession>